<dbReference type="InterPro" id="IPR029020">
    <property type="entry name" value="Ammonium/urea_transptr"/>
</dbReference>
<feature type="transmembrane region" description="Helical" evidence="9">
    <location>
        <begin position="179"/>
        <end position="196"/>
    </location>
</feature>
<dbReference type="AlphaFoldDB" id="Q5M5I1"/>
<comment type="similarity">
    <text evidence="2 9">Belongs to the ammonia transporter channel (TC 1.A.11.2) family.</text>
</comment>
<evidence type="ECO:0000256" key="2">
    <source>
        <dbReference type="ARBA" id="ARBA00005887"/>
    </source>
</evidence>
<feature type="transmembrane region" description="Helical" evidence="9">
    <location>
        <begin position="240"/>
        <end position="261"/>
    </location>
</feature>
<evidence type="ECO:0000256" key="8">
    <source>
        <dbReference type="ARBA" id="ARBA00050025"/>
    </source>
</evidence>
<dbReference type="InterPro" id="IPR002229">
    <property type="entry name" value="RhesusRHD"/>
</dbReference>
<dbReference type="HOGENOM" id="CLU_000445_33_0_9"/>
<dbReference type="STRING" id="264199.stu0494"/>
<evidence type="ECO:0000256" key="4">
    <source>
        <dbReference type="ARBA" id="ARBA00022692"/>
    </source>
</evidence>
<feature type="transmembrane region" description="Helical" evidence="9">
    <location>
        <begin position="58"/>
        <end position="77"/>
    </location>
</feature>
<evidence type="ECO:0000256" key="9">
    <source>
        <dbReference type="RuleBase" id="RU362002"/>
    </source>
</evidence>
<keyword evidence="3 9" id="KW-0813">Transport</keyword>
<evidence type="ECO:0000256" key="6">
    <source>
        <dbReference type="ARBA" id="ARBA00023136"/>
    </source>
</evidence>
<keyword evidence="5 9" id="KW-1133">Transmembrane helix</keyword>
<organism evidence="11 12">
    <name type="scientific">Streptococcus thermophilus (strain ATCC BAA-250 / LMG 18311)</name>
    <dbReference type="NCBI Taxonomy" id="264199"/>
    <lineage>
        <taxon>Bacteria</taxon>
        <taxon>Bacillati</taxon>
        <taxon>Bacillota</taxon>
        <taxon>Bacilli</taxon>
        <taxon>Lactobacillales</taxon>
        <taxon>Streptococcaceae</taxon>
        <taxon>Streptococcus</taxon>
    </lineage>
</organism>
<proteinExistence type="inferred from homology"/>
<dbReference type="NCBIfam" id="TIGR00836">
    <property type="entry name" value="amt"/>
    <property type="match status" value="1"/>
</dbReference>
<evidence type="ECO:0000313" key="11">
    <source>
        <dbReference type="EMBL" id="AAV60204.1"/>
    </source>
</evidence>
<dbReference type="Pfam" id="PF00909">
    <property type="entry name" value="Ammonium_transp"/>
    <property type="match status" value="1"/>
</dbReference>
<dbReference type="GO" id="GO:0005886">
    <property type="term" value="C:plasma membrane"/>
    <property type="evidence" value="ECO:0007669"/>
    <property type="project" value="UniProtKB-SubCell"/>
</dbReference>
<evidence type="ECO:0000256" key="5">
    <source>
        <dbReference type="ARBA" id="ARBA00022989"/>
    </source>
</evidence>
<dbReference type="PROSITE" id="PS01219">
    <property type="entry name" value="AMMONIUM_TRANSP"/>
    <property type="match status" value="1"/>
</dbReference>
<keyword evidence="12" id="KW-1185">Reference proteome</keyword>
<evidence type="ECO:0000313" key="12">
    <source>
        <dbReference type="Proteomes" id="UP000001170"/>
    </source>
</evidence>
<dbReference type="InterPro" id="IPR024041">
    <property type="entry name" value="NH4_transpt_AmtB-like_dom"/>
</dbReference>
<accession>Q5M5I1</accession>
<feature type="transmembrane region" description="Helical" evidence="9">
    <location>
        <begin position="366"/>
        <end position="389"/>
    </location>
</feature>
<sequence>MILFNIKIISFDWSGFMDTGSTAFILICSAMVCLMTPALAFFYGGLGRRKNVINTMMMSVLPLAIASLLWVVAGYSLSFGGQGYFFGNISHLFLHGVSETTSSRGLAITDLLFSAFQMMFSIICVAILTGSVVGRMRFTPLVIFIVFWLLLVYYPFAHMVWGDGILVKWGTIDFAGGDVVHITSGVSALVLAIVVGKRRDYGILEHRPHNVPFVLLGASLLWFGWFGFNAGSALAPNGLAVHALVTTHFSAAAAMFSWLALEKYVTGHPTLVGASTGLVAGLVAITPGAGFVSIWSSILIGAMVSPVCFYAISVLKKRTNYDDALDVFGCHGVGGIFGGLCTAVFTTPNLALDKANFGLIYGNARLFVVTVLAIVFTVTWSGLVTYGIIKVIGHYIPLRVSDRDEAIGLDDCEHKETAYPTFMGMDS</sequence>
<reference evidence="11 12" key="1">
    <citation type="journal article" date="2004" name="Nat. Biotechnol.">
        <title>Complete sequence and comparative genome analysis of the dairy bacterium Streptococcus thermophilus.</title>
        <authorList>
            <person name="Bolotin A."/>
            <person name="Quinquis B."/>
            <person name="Renault P."/>
            <person name="Sorokin A."/>
            <person name="Ehrlich S.D."/>
            <person name="Kulakauskas S."/>
            <person name="Lapidus A."/>
            <person name="Goltsman E."/>
            <person name="Mazur M."/>
            <person name="Pusch G.D."/>
            <person name="Fonstein M."/>
            <person name="Overbeek R."/>
            <person name="Kyprides N."/>
            <person name="Purnelle B."/>
            <person name="Prozzi D."/>
            <person name="Ngui K."/>
            <person name="Masuy D."/>
            <person name="Hancy F."/>
            <person name="Burteau S."/>
            <person name="Boutry M."/>
            <person name="Delcour J."/>
            <person name="Goffeau A."/>
            <person name="Hols P."/>
        </authorList>
    </citation>
    <scope>NUCLEOTIDE SEQUENCE [LARGE SCALE GENOMIC DNA]</scope>
    <source>
        <strain evidence="12">ATCC BAA-250 / LMG 18311</strain>
    </source>
</reference>
<dbReference type="eggNOG" id="COG0004">
    <property type="taxonomic scope" value="Bacteria"/>
</dbReference>
<keyword evidence="4 9" id="KW-0812">Transmembrane</keyword>
<feature type="transmembrane region" description="Helical" evidence="9">
    <location>
        <begin position="111"/>
        <end position="134"/>
    </location>
</feature>
<feature type="transmembrane region" description="Helical" evidence="9">
    <location>
        <begin position="324"/>
        <end position="346"/>
    </location>
</feature>
<feature type="transmembrane region" description="Helical" evidence="9">
    <location>
        <begin position="141"/>
        <end position="159"/>
    </location>
</feature>
<dbReference type="InterPro" id="IPR001905">
    <property type="entry name" value="Ammonium_transpt"/>
</dbReference>
<dbReference type="EMBL" id="CP000023">
    <property type="protein sequence ID" value="AAV60204.1"/>
    <property type="molecule type" value="Genomic_DNA"/>
</dbReference>
<protein>
    <recommendedName>
        <fullName evidence="8 9">Ammonium transporter</fullName>
    </recommendedName>
</protein>
<evidence type="ECO:0000256" key="3">
    <source>
        <dbReference type="ARBA" id="ARBA00022448"/>
    </source>
</evidence>
<dbReference type="InterPro" id="IPR018047">
    <property type="entry name" value="Ammonium_transpt_CS"/>
</dbReference>
<evidence type="ECO:0000256" key="7">
    <source>
        <dbReference type="ARBA" id="ARBA00023177"/>
    </source>
</evidence>
<evidence type="ECO:0000256" key="1">
    <source>
        <dbReference type="ARBA" id="ARBA00004141"/>
    </source>
</evidence>
<feature type="transmembrane region" description="Helical" evidence="9">
    <location>
        <begin position="208"/>
        <end position="228"/>
    </location>
</feature>
<feature type="transmembrane region" description="Helical" evidence="9">
    <location>
        <begin position="23"/>
        <end position="46"/>
    </location>
</feature>
<name>Q5M5I1_STRT2</name>
<keyword evidence="6 9" id="KW-0472">Membrane</keyword>
<dbReference type="SUPFAM" id="SSF111352">
    <property type="entry name" value="Ammonium transporter"/>
    <property type="match status" value="1"/>
</dbReference>
<gene>
    <name evidence="11" type="primary">amtB</name>
    <name evidence="11" type="ordered locus">stu0494</name>
</gene>
<feature type="transmembrane region" description="Helical" evidence="9">
    <location>
        <begin position="268"/>
        <end position="286"/>
    </location>
</feature>
<comment type="subcellular location">
    <subcellularLocation>
        <location evidence="9">Cell membrane</location>
        <topology evidence="9">Multi-pass membrane protein</topology>
    </subcellularLocation>
    <subcellularLocation>
        <location evidence="1">Membrane</location>
        <topology evidence="1">Multi-pass membrane protein</topology>
    </subcellularLocation>
</comment>
<keyword evidence="7 9" id="KW-0924">Ammonia transport</keyword>
<dbReference type="Proteomes" id="UP000001170">
    <property type="component" value="Chromosome"/>
</dbReference>
<dbReference type="Gene3D" id="1.10.3430.10">
    <property type="entry name" value="Ammonium transporter AmtB like domains"/>
    <property type="match status" value="1"/>
</dbReference>
<dbReference type="PANTHER" id="PTHR43029">
    <property type="entry name" value="AMMONIUM TRANSPORTER MEP2"/>
    <property type="match status" value="1"/>
</dbReference>
<evidence type="ECO:0000259" key="10">
    <source>
        <dbReference type="Pfam" id="PF00909"/>
    </source>
</evidence>
<dbReference type="PRINTS" id="PR00342">
    <property type="entry name" value="RHESUSRHD"/>
</dbReference>
<feature type="transmembrane region" description="Helical" evidence="9">
    <location>
        <begin position="292"/>
        <end position="312"/>
    </location>
</feature>
<feature type="domain" description="Ammonium transporter AmtB-like" evidence="10">
    <location>
        <begin position="23"/>
        <end position="419"/>
    </location>
</feature>
<dbReference type="GO" id="GO:0008519">
    <property type="term" value="F:ammonium channel activity"/>
    <property type="evidence" value="ECO:0007669"/>
    <property type="project" value="InterPro"/>
</dbReference>
<dbReference type="PANTHER" id="PTHR43029:SF10">
    <property type="entry name" value="AMMONIUM TRANSPORTER MEP2"/>
    <property type="match status" value="1"/>
</dbReference>
<dbReference type="KEGG" id="stl:stu0494"/>